<feature type="non-terminal residue" evidence="1">
    <location>
        <position position="1"/>
    </location>
</feature>
<dbReference type="EMBL" id="ACKV01000034">
    <property type="protein sequence ID" value="EEJ42700.1"/>
    <property type="molecule type" value="Genomic_DNA"/>
</dbReference>
<dbReference type="HOGENOM" id="CLU_1581900_0_0_9"/>
<feature type="non-terminal residue" evidence="1">
    <location>
        <position position="169"/>
    </location>
</feature>
<reference evidence="1 2" key="1">
    <citation type="submission" date="2009-04" db="EMBL/GenBank/DDBJ databases">
        <authorList>
            <person name="Qin X."/>
            <person name="Bachman B."/>
            <person name="Battles P."/>
            <person name="Bell A."/>
            <person name="Bess C."/>
            <person name="Bickham C."/>
            <person name="Chaboub L."/>
            <person name="Chen D."/>
            <person name="Coyle M."/>
            <person name="Deiros D.R."/>
            <person name="Dinh H."/>
            <person name="Forbes L."/>
            <person name="Fowler G."/>
            <person name="Francisco L."/>
            <person name="Fu Q."/>
            <person name="Gubbala S."/>
            <person name="Hale W."/>
            <person name="Han Y."/>
            <person name="Hemphill L."/>
            <person name="Highlander S.K."/>
            <person name="Hirani K."/>
            <person name="Hogues M."/>
            <person name="Jackson L."/>
            <person name="Jakkamsetti A."/>
            <person name="Javaid M."/>
            <person name="Jiang H."/>
            <person name="Korchina V."/>
            <person name="Kovar C."/>
            <person name="Lara F."/>
            <person name="Lee S."/>
            <person name="Mata R."/>
            <person name="Mathew T."/>
            <person name="Moen C."/>
            <person name="Morales K."/>
            <person name="Munidasa M."/>
            <person name="Nazareth L."/>
            <person name="Ngo R."/>
            <person name="Nguyen L."/>
            <person name="Okwuonu G."/>
            <person name="Ongeri F."/>
            <person name="Patil S."/>
            <person name="Petrosino J."/>
            <person name="Pham C."/>
            <person name="Pham P."/>
            <person name="Pu L.-L."/>
            <person name="Puazo M."/>
            <person name="Raj R."/>
            <person name="Reid J."/>
            <person name="Rouhana J."/>
            <person name="Saada N."/>
            <person name="Shang Y."/>
            <person name="Simmons D."/>
            <person name="Thornton R."/>
            <person name="Warren J."/>
            <person name="Weissenberger G."/>
            <person name="Zhang J."/>
            <person name="Zhang L."/>
            <person name="Zhou C."/>
            <person name="Zhu D."/>
            <person name="Muzny D."/>
            <person name="Worley K."/>
            <person name="Gibbs R."/>
        </authorList>
    </citation>
    <scope>NUCLEOTIDE SEQUENCE [LARGE SCALE GENOMIC DNA]</scope>
    <source>
        <strain evidence="1 2">ATCC 19254</strain>
    </source>
</reference>
<sequence>SGNISTLKQRADGFESTVTKVNNLAVGGRNLLLGTRDWTDNTRWDQRGTVTKETYRGMAIASTSKPWFGPRYSVRYANILQVGKTYTFSTYVRNTSDTATHVAPYYEDVIVTPIYTPTSLPPHTDWIRVSITFKCVKDPTTSIETLRWEGHDSLTNGFIQFAGYKLEEG</sequence>
<name>C2KJ84_LEUMC</name>
<dbReference type="RefSeq" id="WP_002814856.1">
    <property type="nucleotide sequence ID" value="NZ_GG693383.1"/>
</dbReference>
<evidence type="ECO:0000313" key="2">
    <source>
        <dbReference type="Proteomes" id="UP000004283"/>
    </source>
</evidence>
<evidence type="ECO:0008006" key="3">
    <source>
        <dbReference type="Google" id="ProtNLM"/>
    </source>
</evidence>
<dbReference type="Proteomes" id="UP000004283">
    <property type="component" value="Unassembled WGS sequence"/>
</dbReference>
<dbReference type="Gene3D" id="2.60.120.260">
    <property type="entry name" value="Galactose-binding domain-like"/>
    <property type="match status" value="1"/>
</dbReference>
<comment type="caution">
    <text evidence="1">The sequence shown here is derived from an EMBL/GenBank/DDBJ whole genome shotgun (WGS) entry which is preliminary data.</text>
</comment>
<gene>
    <name evidence="1" type="ORF">HMPREF0555_0700</name>
</gene>
<protein>
    <recommendedName>
        <fullName evidence="3">CBM-cenC domain-containing protein</fullName>
    </recommendedName>
</protein>
<proteinExistence type="predicted"/>
<evidence type="ECO:0000313" key="1">
    <source>
        <dbReference type="EMBL" id="EEJ42700.1"/>
    </source>
</evidence>
<organism evidence="1 2">
    <name type="scientific">Leuconostoc mesenteroides subsp. cremoris ATCC 19254</name>
    <dbReference type="NCBI Taxonomy" id="586220"/>
    <lineage>
        <taxon>Bacteria</taxon>
        <taxon>Bacillati</taxon>
        <taxon>Bacillota</taxon>
        <taxon>Bacilli</taxon>
        <taxon>Lactobacillales</taxon>
        <taxon>Lactobacillaceae</taxon>
        <taxon>Leuconostoc</taxon>
    </lineage>
</organism>
<dbReference type="AlphaFoldDB" id="C2KJ84"/>
<accession>C2KJ84</accession>